<dbReference type="NCBIfam" id="TIGR00639">
    <property type="entry name" value="PurN"/>
    <property type="match status" value="1"/>
</dbReference>
<dbReference type="GO" id="GO:0004644">
    <property type="term" value="F:phosphoribosylglycinamide formyltransferase activity"/>
    <property type="evidence" value="ECO:0007669"/>
    <property type="project" value="UniProtKB-EC"/>
</dbReference>
<dbReference type="PANTHER" id="PTHR43369:SF2">
    <property type="entry name" value="PHOSPHORIBOSYLGLYCINAMIDE FORMYLTRANSFERASE"/>
    <property type="match status" value="1"/>
</dbReference>
<keyword evidence="9" id="KW-1185">Reference proteome</keyword>
<dbReference type="InterPro" id="IPR036477">
    <property type="entry name" value="Formyl_transf_N_sf"/>
</dbReference>
<proteinExistence type="inferred from homology"/>
<reference evidence="8 9" key="1">
    <citation type="submission" date="2024-09" db="EMBL/GenBank/DDBJ databases">
        <authorList>
            <person name="Zhang Z.-H."/>
        </authorList>
    </citation>
    <scope>NUCLEOTIDE SEQUENCE [LARGE SCALE GENOMIC DNA]</scope>
    <source>
        <strain evidence="8 9">HHTR114</strain>
    </source>
</reference>
<organism evidence="8 9">
    <name type="scientific">Hyphococcus aureus</name>
    <dbReference type="NCBI Taxonomy" id="2666033"/>
    <lineage>
        <taxon>Bacteria</taxon>
        <taxon>Pseudomonadati</taxon>
        <taxon>Pseudomonadota</taxon>
        <taxon>Alphaproteobacteria</taxon>
        <taxon>Parvularculales</taxon>
        <taxon>Parvularculaceae</taxon>
        <taxon>Hyphococcus</taxon>
    </lineage>
</organism>
<evidence type="ECO:0000259" key="7">
    <source>
        <dbReference type="Pfam" id="PF00551"/>
    </source>
</evidence>
<comment type="pathway">
    <text evidence="1 6">Purine metabolism; IMP biosynthesis via de novo pathway; N(2)-formyl-N(1)-(5-phospho-D-ribosyl)glycinamide from N(1)-(5-phospho-D-ribosyl)glycinamide (10-formyl THF route): step 1/1.</text>
</comment>
<evidence type="ECO:0000313" key="8">
    <source>
        <dbReference type="EMBL" id="MFC6037076.1"/>
    </source>
</evidence>
<comment type="catalytic activity">
    <reaction evidence="5 6">
        <text>N(1)-(5-phospho-beta-D-ribosyl)glycinamide + (6R)-10-formyltetrahydrofolate = N(2)-formyl-N(1)-(5-phospho-beta-D-ribosyl)glycinamide + (6S)-5,6,7,8-tetrahydrofolate + H(+)</text>
        <dbReference type="Rhea" id="RHEA:15053"/>
        <dbReference type="ChEBI" id="CHEBI:15378"/>
        <dbReference type="ChEBI" id="CHEBI:57453"/>
        <dbReference type="ChEBI" id="CHEBI:143788"/>
        <dbReference type="ChEBI" id="CHEBI:147286"/>
        <dbReference type="ChEBI" id="CHEBI:195366"/>
        <dbReference type="EC" id="2.1.2.2"/>
    </reaction>
</comment>
<comment type="similarity">
    <text evidence="4 6">Belongs to the GART family.</text>
</comment>
<dbReference type="EMBL" id="JBHPON010000002">
    <property type="protein sequence ID" value="MFC6037076.1"/>
    <property type="molecule type" value="Genomic_DNA"/>
</dbReference>
<feature type="binding site" evidence="6">
    <location>
        <position position="67"/>
    </location>
    <ligand>
        <name>(6R)-10-formyltetrahydrofolate</name>
        <dbReference type="ChEBI" id="CHEBI:195366"/>
    </ligand>
</feature>
<evidence type="ECO:0000256" key="6">
    <source>
        <dbReference type="HAMAP-Rule" id="MF_01930"/>
    </source>
</evidence>
<feature type="domain" description="Formyl transferase N-terminal" evidence="7">
    <location>
        <begin position="5"/>
        <end position="183"/>
    </location>
</feature>
<dbReference type="PROSITE" id="PS00373">
    <property type="entry name" value="GART"/>
    <property type="match status" value="1"/>
</dbReference>
<dbReference type="PANTHER" id="PTHR43369">
    <property type="entry name" value="PHOSPHORIBOSYLGLYCINAMIDE FORMYLTRANSFERASE"/>
    <property type="match status" value="1"/>
</dbReference>
<dbReference type="InterPro" id="IPR001555">
    <property type="entry name" value="GART_AS"/>
</dbReference>
<evidence type="ECO:0000256" key="1">
    <source>
        <dbReference type="ARBA" id="ARBA00005054"/>
    </source>
</evidence>
<sequence length="221" mass="23644">MAKARIAILISGRGTNMQALIDAARDPDYPAEIALVISNRPKAAGLDKAGEEGIQREVINHKDFKTREDFDAALNDALKTAKIDFVCLAGFMRVLTGGFASDWRGRLINIHPSLLPSFEGLHVHERMIEAGVKLAGCTVHFVSAEVDSGPIIGQAAVPVLPGDDAEKLAARILKEEHRLYPACLRLLVEGKARLTGATVTYDESITASGALINPPIEQAGG</sequence>
<protein>
    <recommendedName>
        <fullName evidence="6">Phosphoribosylglycinamide formyltransferase</fullName>
        <ecNumber evidence="6">2.1.2.2</ecNumber>
    </recommendedName>
    <alternativeName>
        <fullName evidence="6">5'-phosphoribosylglycinamide transformylase</fullName>
    </alternativeName>
    <alternativeName>
        <fullName evidence="6">GAR transformylase</fullName>
        <shortName evidence="6">GART</shortName>
    </alternativeName>
</protein>
<feature type="binding site" evidence="6">
    <location>
        <position position="109"/>
    </location>
    <ligand>
        <name>(6R)-10-formyltetrahydrofolate</name>
        <dbReference type="ChEBI" id="CHEBI:195366"/>
    </ligand>
</feature>
<dbReference type="Gene3D" id="3.40.50.170">
    <property type="entry name" value="Formyl transferase, N-terminal domain"/>
    <property type="match status" value="1"/>
</dbReference>
<comment type="function">
    <text evidence="6">Catalyzes the transfer of a formyl group from 10-formyltetrahydrofolate to 5-phospho-ribosyl-glycinamide (GAR), producing 5-phospho-ribosyl-N-formylglycinamide (FGAR) and tetrahydrofolate.</text>
</comment>
<evidence type="ECO:0000256" key="3">
    <source>
        <dbReference type="ARBA" id="ARBA00022755"/>
    </source>
</evidence>
<accession>A0ABW1L0X9</accession>
<feature type="site" description="Raises pKa of active site His" evidence="6">
    <location>
        <position position="147"/>
    </location>
</feature>
<comment type="caution">
    <text evidence="6">Lacks conserved residue(s) required for the propagation of feature annotation.</text>
</comment>
<evidence type="ECO:0000256" key="4">
    <source>
        <dbReference type="ARBA" id="ARBA00038440"/>
    </source>
</evidence>
<evidence type="ECO:0000256" key="2">
    <source>
        <dbReference type="ARBA" id="ARBA00022679"/>
    </source>
</evidence>
<dbReference type="EC" id="2.1.2.2" evidence="6"/>
<dbReference type="Proteomes" id="UP001596116">
    <property type="component" value="Unassembled WGS sequence"/>
</dbReference>
<dbReference type="InterPro" id="IPR002376">
    <property type="entry name" value="Formyl_transf_N"/>
</dbReference>
<dbReference type="RefSeq" id="WP_379881679.1">
    <property type="nucleotide sequence ID" value="NZ_JBHPON010000002.1"/>
</dbReference>
<dbReference type="HAMAP" id="MF_01930">
    <property type="entry name" value="PurN"/>
    <property type="match status" value="1"/>
</dbReference>
<comment type="caution">
    <text evidence="8">The sequence shown here is derived from an EMBL/GenBank/DDBJ whole genome shotgun (WGS) entry which is preliminary data.</text>
</comment>
<dbReference type="InterPro" id="IPR004607">
    <property type="entry name" value="GART"/>
</dbReference>
<dbReference type="Pfam" id="PF00551">
    <property type="entry name" value="Formyl_trans_N"/>
    <property type="match status" value="1"/>
</dbReference>
<evidence type="ECO:0000256" key="5">
    <source>
        <dbReference type="ARBA" id="ARBA00047664"/>
    </source>
</evidence>
<feature type="binding site" evidence="6">
    <location>
        <begin position="14"/>
        <end position="16"/>
    </location>
    <ligand>
        <name>N(1)-(5-phospho-beta-D-ribosyl)glycinamide</name>
        <dbReference type="ChEBI" id="CHEBI:143788"/>
    </ligand>
</feature>
<gene>
    <name evidence="6 8" type="primary">purN</name>
    <name evidence="8" type="ORF">ACFMB1_16090</name>
</gene>
<keyword evidence="3 6" id="KW-0658">Purine biosynthesis</keyword>
<evidence type="ECO:0000313" key="9">
    <source>
        <dbReference type="Proteomes" id="UP001596116"/>
    </source>
</evidence>
<name>A0ABW1L0X9_9PROT</name>
<keyword evidence="2 6" id="KW-0808">Transferase</keyword>
<dbReference type="SUPFAM" id="SSF53328">
    <property type="entry name" value="Formyltransferase"/>
    <property type="match status" value="1"/>
</dbReference>
<feature type="active site" description="Proton donor" evidence="6">
    <location>
        <position position="111"/>
    </location>
</feature>
<dbReference type="CDD" id="cd08645">
    <property type="entry name" value="FMT_core_GART"/>
    <property type="match status" value="1"/>
</dbReference>